<evidence type="ECO:0000313" key="2">
    <source>
        <dbReference type="Proteomes" id="UP001597282"/>
    </source>
</evidence>
<gene>
    <name evidence="1" type="ORF">ACFQ4Y_00840</name>
</gene>
<keyword evidence="2" id="KW-1185">Reference proteome</keyword>
<comment type="caution">
    <text evidence="1">The sequence shown here is derived from an EMBL/GenBank/DDBJ whole genome shotgun (WGS) entry which is preliminary data.</text>
</comment>
<accession>A0ABW4C5Z6</accession>
<dbReference type="Proteomes" id="UP001597282">
    <property type="component" value="Unassembled WGS sequence"/>
</dbReference>
<proteinExistence type="predicted"/>
<dbReference type="EMBL" id="JBHTNU010000001">
    <property type="protein sequence ID" value="MFD1425479.1"/>
    <property type="molecule type" value="Genomic_DNA"/>
</dbReference>
<organism evidence="1 2">
    <name type="scientific">Kroppenstedtia sanguinis</name>
    <dbReference type="NCBI Taxonomy" id="1380684"/>
    <lineage>
        <taxon>Bacteria</taxon>
        <taxon>Bacillati</taxon>
        <taxon>Bacillota</taxon>
        <taxon>Bacilli</taxon>
        <taxon>Bacillales</taxon>
        <taxon>Thermoactinomycetaceae</taxon>
        <taxon>Kroppenstedtia</taxon>
    </lineage>
</organism>
<reference evidence="2" key="1">
    <citation type="journal article" date="2019" name="Int. J. Syst. Evol. Microbiol.">
        <title>The Global Catalogue of Microorganisms (GCM) 10K type strain sequencing project: providing services to taxonomists for standard genome sequencing and annotation.</title>
        <authorList>
            <consortium name="The Broad Institute Genomics Platform"/>
            <consortium name="The Broad Institute Genome Sequencing Center for Infectious Disease"/>
            <person name="Wu L."/>
            <person name="Ma J."/>
        </authorList>
    </citation>
    <scope>NUCLEOTIDE SEQUENCE [LARGE SCALE GENOMIC DNA]</scope>
    <source>
        <strain evidence="2">S1</strain>
    </source>
</reference>
<protein>
    <submittedName>
        <fullName evidence="1">Uncharacterized protein</fullName>
    </submittedName>
</protein>
<evidence type="ECO:0000313" key="1">
    <source>
        <dbReference type="EMBL" id="MFD1425479.1"/>
    </source>
</evidence>
<name>A0ABW4C5Z6_9BACL</name>
<sequence length="46" mass="5160">MKDKLLSAIALVDQVADEIAGDEIYEDTTARLKRISSELFEIGYDI</sequence>